<dbReference type="Proteomes" id="UP000827092">
    <property type="component" value="Unassembled WGS sequence"/>
</dbReference>
<proteinExistence type="predicted"/>
<gene>
    <name evidence="1" type="ORF">JTE90_005651</name>
</gene>
<comment type="caution">
    <text evidence="1">The sequence shown here is derived from an EMBL/GenBank/DDBJ whole genome shotgun (WGS) entry which is preliminary data.</text>
</comment>
<keyword evidence="2" id="KW-1185">Reference proteome</keyword>
<dbReference type="AlphaFoldDB" id="A0AAV6UHZ0"/>
<organism evidence="1 2">
    <name type="scientific">Oedothorax gibbosus</name>
    <dbReference type="NCBI Taxonomy" id="931172"/>
    <lineage>
        <taxon>Eukaryota</taxon>
        <taxon>Metazoa</taxon>
        <taxon>Ecdysozoa</taxon>
        <taxon>Arthropoda</taxon>
        <taxon>Chelicerata</taxon>
        <taxon>Arachnida</taxon>
        <taxon>Araneae</taxon>
        <taxon>Araneomorphae</taxon>
        <taxon>Entelegynae</taxon>
        <taxon>Araneoidea</taxon>
        <taxon>Linyphiidae</taxon>
        <taxon>Erigoninae</taxon>
        <taxon>Oedothorax</taxon>
    </lineage>
</organism>
<protein>
    <submittedName>
        <fullName evidence="1">Uncharacterized protein</fullName>
    </submittedName>
</protein>
<name>A0AAV6UHZ0_9ARAC</name>
<accession>A0AAV6UHZ0</accession>
<reference evidence="1 2" key="1">
    <citation type="journal article" date="2022" name="Nat. Ecol. Evol.">
        <title>A masculinizing supergene underlies an exaggerated male reproductive morph in a spider.</title>
        <authorList>
            <person name="Hendrickx F."/>
            <person name="De Corte Z."/>
            <person name="Sonet G."/>
            <person name="Van Belleghem S.M."/>
            <person name="Kostlbacher S."/>
            <person name="Vangestel C."/>
        </authorList>
    </citation>
    <scope>NUCLEOTIDE SEQUENCE [LARGE SCALE GENOMIC DNA]</scope>
    <source>
        <strain evidence="1">W744_W776</strain>
    </source>
</reference>
<sequence length="158" mass="17461">MPRRRLHRVVVRPPMAAFCHFARTLYKHKQRKTVHLHNTPLVQHVPSCGQQGPKKQSLLAYLTFLFPPLKAPEKIPLSRHCKHGTGVADLRCCHPLGATPLFCTPPPVDGSSTRDCGMTASIKRGGEKEFLSKNGYCVFRTSFKRGDGKGAVESGSMA</sequence>
<evidence type="ECO:0000313" key="2">
    <source>
        <dbReference type="Proteomes" id="UP000827092"/>
    </source>
</evidence>
<dbReference type="EMBL" id="JAFNEN010000427">
    <property type="protein sequence ID" value="KAG8183200.1"/>
    <property type="molecule type" value="Genomic_DNA"/>
</dbReference>
<evidence type="ECO:0000313" key="1">
    <source>
        <dbReference type="EMBL" id="KAG8183200.1"/>
    </source>
</evidence>